<evidence type="ECO:0000256" key="4">
    <source>
        <dbReference type="ARBA" id="ARBA00022692"/>
    </source>
</evidence>
<evidence type="ECO:0000256" key="2">
    <source>
        <dbReference type="ARBA" id="ARBA00008806"/>
    </source>
</evidence>
<evidence type="ECO:0000256" key="6">
    <source>
        <dbReference type="ARBA" id="ARBA00023136"/>
    </source>
</evidence>
<evidence type="ECO:0000313" key="9">
    <source>
        <dbReference type="EMBL" id="PRY35057.1"/>
    </source>
</evidence>
<comment type="caution">
    <text evidence="9">The sequence shown here is derived from an EMBL/GenBank/DDBJ whole genome shotgun (WGS) entry which is preliminary data.</text>
</comment>
<dbReference type="Pfam" id="PF14293">
    <property type="entry name" value="YWFCY"/>
    <property type="match status" value="1"/>
</dbReference>
<proteinExistence type="inferred from homology"/>
<keyword evidence="6 7" id="KW-0472">Membrane</keyword>
<dbReference type="AlphaFoldDB" id="A0A2T0SNS3"/>
<feature type="transmembrane region" description="Helical" evidence="7">
    <location>
        <begin position="12"/>
        <end position="29"/>
    </location>
</feature>
<keyword evidence="4 7" id="KW-0812">Transmembrane</keyword>
<feature type="transmembrane region" description="Helical" evidence="7">
    <location>
        <begin position="203"/>
        <end position="225"/>
    </location>
</feature>
<feature type="domain" description="YWFCY" evidence="8">
    <location>
        <begin position="12"/>
        <end position="151"/>
    </location>
</feature>
<comment type="similarity">
    <text evidence="2">Belongs to the VirD4/TraG family.</text>
</comment>
<evidence type="ECO:0000256" key="7">
    <source>
        <dbReference type="SAM" id="Phobius"/>
    </source>
</evidence>
<evidence type="ECO:0000259" key="8">
    <source>
        <dbReference type="Pfam" id="PF14293"/>
    </source>
</evidence>
<dbReference type="InterPro" id="IPR003688">
    <property type="entry name" value="TraG/VirD4"/>
</dbReference>
<dbReference type="Gene3D" id="3.40.50.300">
    <property type="entry name" value="P-loop containing nucleotide triphosphate hydrolases"/>
    <property type="match status" value="1"/>
</dbReference>
<evidence type="ECO:0000313" key="10">
    <source>
        <dbReference type="Proteomes" id="UP000238375"/>
    </source>
</evidence>
<keyword evidence="5 7" id="KW-1133">Transmembrane helix</keyword>
<dbReference type="GO" id="GO:0005886">
    <property type="term" value="C:plasma membrane"/>
    <property type="evidence" value="ECO:0007669"/>
    <property type="project" value="UniProtKB-SubCell"/>
</dbReference>
<evidence type="ECO:0000256" key="5">
    <source>
        <dbReference type="ARBA" id="ARBA00022989"/>
    </source>
</evidence>
<dbReference type="InterPro" id="IPR051539">
    <property type="entry name" value="T4SS-coupling_protein"/>
</dbReference>
<dbReference type="Proteomes" id="UP000238375">
    <property type="component" value="Unassembled WGS sequence"/>
</dbReference>
<feature type="transmembrane region" description="Helical" evidence="7">
    <location>
        <begin position="63"/>
        <end position="81"/>
    </location>
</feature>
<dbReference type="PANTHER" id="PTHR37937">
    <property type="entry name" value="CONJUGATIVE TRANSFER: DNA TRANSPORT"/>
    <property type="match status" value="1"/>
</dbReference>
<dbReference type="EMBL" id="PVTE01000015">
    <property type="protein sequence ID" value="PRY35057.1"/>
    <property type="molecule type" value="Genomic_DNA"/>
</dbReference>
<evidence type="ECO:0000256" key="3">
    <source>
        <dbReference type="ARBA" id="ARBA00022475"/>
    </source>
</evidence>
<dbReference type="CDD" id="cd01127">
    <property type="entry name" value="TrwB_TraG_TraD_VirD4"/>
    <property type="match status" value="1"/>
</dbReference>
<dbReference type="RefSeq" id="WP_106139192.1">
    <property type="nucleotide sequence ID" value="NZ_PVTE01000015.1"/>
</dbReference>
<evidence type="ECO:0000256" key="1">
    <source>
        <dbReference type="ARBA" id="ARBA00004651"/>
    </source>
</evidence>
<accession>A0A2T0SNS3</accession>
<dbReference type="PANTHER" id="PTHR37937:SF1">
    <property type="entry name" value="CONJUGATIVE TRANSFER: DNA TRANSPORT"/>
    <property type="match status" value="1"/>
</dbReference>
<dbReference type="InterPro" id="IPR025988">
    <property type="entry name" value="YWFCY_dom"/>
</dbReference>
<name>A0A2T0SNS3_9BACT</name>
<protein>
    <submittedName>
        <fullName evidence="9">Type IV secretory pathway TraG/TraD family ATPase VirD4</fullName>
    </submittedName>
</protein>
<feature type="transmembrane region" description="Helical" evidence="7">
    <location>
        <begin position="93"/>
        <end position="113"/>
    </location>
</feature>
<reference evidence="9 10" key="1">
    <citation type="submission" date="2018-03" db="EMBL/GenBank/DDBJ databases">
        <title>Genomic Encyclopedia of Archaeal and Bacterial Type Strains, Phase II (KMG-II): from individual species to whole genera.</title>
        <authorList>
            <person name="Goeker M."/>
        </authorList>
    </citation>
    <scope>NUCLEOTIDE SEQUENCE [LARGE SCALE GENOMIC DNA]</scope>
    <source>
        <strain evidence="9 10">DSM 28354</strain>
    </source>
</reference>
<comment type="subcellular location">
    <subcellularLocation>
        <location evidence="1">Cell membrane</location>
        <topology evidence="1">Multi-pass membrane protein</topology>
    </subcellularLocation>
</comment>
<keyword evidence="3" id="KW-1003">Cell membrane</keyword>
<sequence length="667" mass="74589">MKDERKNLIHNTEIFLFAGMGLLGLHFYVELESFFAGFGWSNPVVVEKLGKLVNPPKFANSHWLLKASGGACFVLFSLGSHSIKSIKITWRSVFIALALGLLFFMGTLPMLTSQRLLDAVGITPLSVAYIALSVVGLLYLIKGVQGAKRVLDFQIGSDSFNEENESFPQQERLIENDYSINIPIEFTYKRKKRFGWINLTNPFRALLVMGIPGSGKTFGIIYYVIRQHIKKGCTMYIYDWKFPDLSLVALNAMKRHYKKLPEGTRFYCINFDDPSRSHRCNPIAPVYIQTIDDAYETAKLMMYNLNRKWIGTEGDIWADSAINYATAILWYLRCYDKGQYCTFPHLVEMMTVDYRKIFPILMEREDLEAYMVLFVSAYEGGAMEQLEGQMGSARSGIAKLSSPGVYWAMSGNDFTLDINNEKAPKILVVGNNSKKKNMYSAALSLYNARVLNQINVPGQKPSSVVIDELPTIYFQGLDTLIATGRSNKIAVTIAMQDFAQLEKDYGKTEAEVIRNTVGTVISGAVKGTTAKAVEELLGKNVQRKQSINIQSEDTTHSISTDLQPMMPAAKVARMGTGTVAGVVAGGYGEESEYKAFHGKVIVDEDEFKAEQKIKELPEFSIFAKDKGSIADQVAANYSLIKKEVKDLVEQEFGRLGGNHSSTKKRKP</sequence>
<dbReference type="OrthoDB" id="102453at2"/>
<keyword evidence="10" id="KW-1185">Reference proteome</keyword>
<dbReference type="InterPro" id="IPR027417">
    <property type="entry name" value="P-loop_NTPase"/>
</dbReference>
<feature type="transmembrane region" description="Helical" evidence="7">
    <location>
        <begin position="119"/>
        <end position="141"/>
    </location>
</feature>
<dbReference type="Pfam" id="PF02534">
    <property type="entry name" value="T4SS-DNA_transf"/>
    <property type="match status" value="1"/>
</dbReference>
<organism evidence="9 10">
    <name type="scientific">Spirosoma oryzae</name>
    <dbReference type="NCBI Taxonomy" id="1469603"/>
    <lineage>
        <taxon>Bacteria</taxon>
        <taxon>Pseudomonadati</taxon>
        <taxon>Bacteroidota</taxon>
        <taxon>Cytophagia</taxon>
        <taxon>Cytophagales</taxon>
        <taxon>Cytophagaceae</taxon>
        <taxon>Spirosoma</taxon>
    </lineage>
</organism>
<gene>
    <name evidence="9" type="ORF">CLV58_115140</name>
</gene>
<dbReference type="SUPFAM" id="SSF52540">
    <property type="entry name" value="P-loop containing nucleoside triphosphate hydrolases"/>
    <property type="match status" value="1"/>
</dbReference>